<evidence type="ECO:0000256" key="3">
    <source>
        <dbReference type="ARBA" id="ARBA00005885"/>
    </source>
</evidence>
<dbReference type="InterPro" id="IPR009675">
    <property type="entry name" value="TPX2_fam"/>
</dbReference>
<feature type="region of interest" description="Disordered" evidence="8">
    <location>
        <begin position="105"/>
        <end position="234"/>
    </location>
</feature>
<dbReference type="GO" id="GO:0005634">
    <property type="term" value="C:nucleus"/>
    <property type="evidence" value="ECO:0007669"/>
    <property type="project" value="UniProtKB-SubCell"/>
</dbReference>
<evidence type="ECO:0000259" key="10">
    <source>
        <dbReference type="Pfam" id="PF12214"/>
    </source>
</evidence>
<feature type="region of interest" description="Disordered" evidence="8">
    <location>
        <begin position="274"/>
        <end position="308"/>
    </location>
</feature>
<reference evidence="11 12" key="1">
    <citation type="journal article" date="2019" name="Sci. Rep.">
        <title>Comparative genomics of chytrid fungi reveal insights into the obligate biotrophic and pathogenic lifestyle of Synchytrium endobioticum.</title>
        <authorList>
            <person name="van de Vossenberg B.T.L.H."/>
            <person name="Warris S."/>
            <person name="Nguyen H.D.T."/>
            <person name="van Gent-Pelzer M.P.E."/>
            <person name="Joly D.L."/>
            <person name="van de Geest H.C."/>
            <person name="Bonants P.J.M."/>
            <person name="Smith D.S."/>
            <person name="Levesque C.A."/>
            <person name="van der Lee T.A.J."/>
        </authorList>
    </citation>
    <scope>NUCLEOTIDE SEQUENCE [LARGE SCALE GENOMIC DNA]</scope>
    <source>
        <strain evidence="11 12">JEL517</strain>
    </source>
</reference>
<dbReference type="GeneID" id="42007478"/>
<dbReference type="GO" id="GO:0060236">
    <property type="term" value="P:regulation of mitotic spindle organization"/>
    <property type="evidence" value="ECO:0007669"/>
    <property type="project" value="InterPro"/>
</dbReference>
<dbReference type="STRING" id="1806994.A0A507BWF0"/>
<feature type="region of interest" description="Disordered" evidence="8">
    <location>
        <begin position="1"/>
        <end position="70"/>
    </location>
</feature>
<keyword evidence="7" id="KW-0175">Coiled coil</keyword>
<evidence type="ECO:0000313" key="11">
    <source>
        <dbReference type="EMBL" id="TPX30106.1"/>
    </source>
</evidence>
<feature type="compositionally biased region" description="Basic residues" evidence="8">
    <location>
        <begin position="280"/>
        <end position="308"/>
    </location>
</feature>
<dbReference type="InterPro" id="IPR027329">
    <property type="entry name" value="TPX2_C"/>
</dbReference>
<comment type="similarity">
    <text evidence="3">Belongs to the TPX2 family.</text>
</comment>
<sequence length="632" mass="71451">MGKRKSARVASKTTHADESTPKASQLNRSTREHSVPGKQTNDDDSKYEFNAPKFHDFANPDKSDDVNVDQWFDDRLPTPYVPKVKGKHNDVAAAAEHSDVLAALSDDLTRPTRKSTRSSAKVAETTEMFQPVIAKRPKQGALDDVQPNKKTTTKDDHEEEEETFTVQTVVDKAKGKARTASAETITKRTTAKPTQPNLHTMSLRARMPLLSAATSKSAVKKPAAPTKRPGLTIPEPFHFHASLKEHGNDVSATKVPKSPFVPLAQKVKKFEAKTPDRFKVKPTKKAATKSHSPKLTHPKSPHLKTKLRARPKYIPSRDELEQAALAAIPAFKARPVDPKVVAGAFKAPPVKRQQLTIPRSPAITKRKAPEPDAPLPSRIVKANPIPDFSKAFEPVREHRVIMPADNYHLPGEEISQRKRAEFETSLRQQQEEEERQRQFMAQPLPDEVMGGSSLHHHPERPLTQPHPFHFHTDERGALHQQTFQNMIQKESEEKENASRFKAHPIPDLSTQFVPKKSTKPLTEPEEVELHTMTRAEERKVFEDELKKKEEMEEILRREMAEKEQREEEQQVKEVRQQLVHRAQPIRHYTGIQIRPSDKKLTEPTSPAIGEKRRAARSEGIAARKGMMKRSAK</sequence>
<dbReference type="Pfam" id="PF12214">
    <property type="entry name" value="TPX2_importin"/>
    <property type="match status" value="1"/>
</dbReference>
<evidence type="ECO:0000256" key="5">
    <source>
        <dbReference type="ARBA" id="ARBA00023212"/>
    </source>
</evidence>
<proteinExistence type="inferred from homology"/>
<protein>
    <recommendedName>
        <fullName evidence="13">TPX2 C-terminal domain-containing protein</fullName>
    </recommendedName>
</protein>
<evidence type="ECO:0000256" key="7">
    <source>
        <dbReference type="SAM" id="Coils"/>
    </source>
</evidence>
<evidence type="ECO:0008006" key="13">
    <source>
        <dbReference type="Google" id="ProtNLM"/>
    </source>
</evidence>
<dbReference type="InterPro" id="IPR027330">
    <property type="entry name" value="TPX2_central_dom"/>
</dbReference>
<dbReference type="PANTHER" id="PTHR14326:SF44">
    <property type="entry name" value="TARGETING PROTEIN FOR XKLP2"/>
    <property type="match status" value="1"/>
</dbReference>
<dbReference type="AlphaFoldDB" id="A0A507BWF0"/>
<feature type="region of interest" description="Disordered" evidence="8">
    <location>
        <begin position="583"/>
        <end position="632"/>
    </location>
</feature>
<feature type="region of interest" description="Disordered" evidence="8">
    <location>
        <begin position="352"/>
        <end position="381"/>
    </location>
</feature>
<evidence type="ECO:0000313" key="12">
    <source>
        <dbReference type="Proteomes" id="UP000319731"/>
    </source>
</evidence>
<comment type="subcellular location">
    <subcellularLocation>
        <location evidence="2">Cytoplasm</location>
        <location evidence="2">Cytoskeleton</location>
        <location evidence="2">Spindle</location>
    </subcellularLocation>
    <subcellularLocation>
        <location evidence="1">Nucleus</location>
    </subcellularLocation>
</comment>
<dbReference type="Pfam" id="PF06886">
    <property type="entry name" value="TPX2"/>
    <property type="match status" value="1"/>
</dbReference>
<evidence type="ECO:0000256" key="1">
    <source>
        <dbReference type="ARBA" id="ARBA00004123"/>
    </source>
</evidence>
<evidence type="ECO:0000256" key="2">
    <source>
        <dbReference type="ARBA" id="ARBA00004186"/>
    </source>
</evidence>
<gene>
    <name evidence="11" type="ORF">SmJEL517_g06255</name>
</gene>
<accession>A0A507BWF0</accession>
<feature type="coiled-coil region" evidence="7">
    <location>
        <begin position="538"/>
        <end position="577"/>
    </location>
</feature>
<dbReference type="EMBL" id="QEAO01000098">
    <property type="protein sequence ID" value="TPX30106.1"/>
    <property type="molecule type" value="Genomic_DNA"/>
</dbReference>
<evidence type="ECO:0000256" key="4">
    <source>
        <dbReference type="ARBA" id="ARBA00022490"/>
    </source>
</evidence>
<feature type="domain" description="TPX2 C-terminal" evidence="9">
    <location>
        <begin position="528"/>
        <end position="601"/>
    </location>
</feature>
<feature type="compositionally biased region" description="Basic and acidic residues" evidence="8">
    <location>
        <begin position="29"/>
        <end position="65"/>
    </location>
</feature>
<evidence type="ECO:0000259" key="9">
    <source>
        <dbReference type="Pfam" id="PF06886"/>
    </source>
</evidence>
<feature type="region of interest" description="Disordered" evidence="8">
    <location>
        <begin position="403"/>
        <end position="470"/>
    </location>
</feature>
<dbReference type="OrthoDB" id="1684416at2759"/>
<feature type="region of interest" description="Disordered" evidence="8">
    <location>
        <begin position="490"/>
        <end position="535"/>
    </location>
</feature>
<dbReference type="RefSeq" id="XP_031021848.1">
    <property type="nucleotide sequence ID" value="XM_031172181.1"/>
</dbReference>
<evidence type="ECO:0000256" key="8">
    <source>
        <dbReference type="SAM" id="MobiDB-lite"/>
    </source>
</evidence>
<comment type="caution">
    <text evidence="11">The sequence shown here is derived from an EMBL/GenBank/DDBJ whole genome shotgun (WGS) entry which is preliminary data.</text>
</comment>
<feature type="domain" description="TPX2 central" evidence="10">
    <location>
        <begin position="294"/>
        <end position="449"/>
    </location>
</feature>
<keyword evidence="12" id="KW-1185">Reference proteome</keyword>
<feature type="compositionally biased region" description="Basic and acidic residues" evidence="8">
    <location>
        <begin position="410"/>
        <end position="424"/>
    </location>
</feature>
<keyword evidence="4" id="KW-0963">Cytoplasm</keyword>
<keyword evidence="6" id="KW-0539">Nucleus</keyword>
<evidence type="ECO:0000256" key="6">
    <source>
        <dbReference type="ARBA" id="ARBA00023242"/>
    </source>
</evidence>
<keyword evidence="5" id="KW-0206">Cytoskeleton</keyword>
<organism evidence="11 12">
    <name type="scientific">Synchytrium microbalum</name>
    <dbReference type="NCBI Taxonomy" id="1806994"/>
    <lineage>
        <taxon>Eukaryota</taxon>
        <taxon>Fungi</taxon>
        <taxon>Fungi incertae sedis</taxon>
        <taxon>Chytridiomycota</taxon>
        <taxon>Chytridiomycota incertae sedis</taxon>
        <taxon>Chytridiomycetes</taxon>
        <taxon>Synchytriales</taxon>
        <taxon>Synchytriaceae</taxon>
        <taxon>Synchytrium</taxon>
    </lineage>
</organism>
<dbReference type="GO" id="GO:0005819">
    <property type="term" value="C:spindle"/>
    <property type="evidence" value="ECO:0007669"/>
    <property type="project" value="UniProtKB-SubCell"/>
</dbReference>
<dbReference type="PANTHER" id="PTHR14326">
    <property type="entry name" value="TARGETING PROTEIN FOR XKLP2"/>
    <property type="match status" value="1"/>
</dbReference>
<name>A0A507BWF0_9FUNG</name>
<feature type="compositionally biased region" description="Polar residues" evidence="8">
    <location>
        <begin position="181"/>
        <end position="200"/>
    </location>
</feature>
<dbReference type="GO" id="GO:0005874">
    <property type="term" value="C:microtubule"/>
    <property type="evidence" value="ECO:0007669"/>
    <property type="project" value="InterPro"/>
</dbReference>
<dbReference type="Proteomes" id="UP000319731">
    <property type="component" value="Unassembled WGS sequence"/>
</dbReference>